<evidence type="ECO:0000256" key="15">
    <source>
        <dbReference type="PIRNR" id="PIRNR038084"/>
    </source>
</evidence>
<evidence type="ECO:0000313" key="22">
    <source>
        <dbReference type="Proteomes" id="UP000694523"/>
    </source>
</evidence>
<evidence type="ECO:0000256" key="9">
    <source>
        <dbReference type="ARBA" id="ARBA00023128"/>
    </source>
</evidence>
<dbReference type="GO" id="GO:0031509">
    <property type="term" value="P:subtelomeric heterochromatin formation"/>
    <property type="evidence" value="ECO:0007669"/>
    <property type="project" value="InterPro"/>
</dbReference>
<comment type="function">
    <text evidence="13">Histone acetyltransferase that plays a role in different biological processes including cell cycle progression, glucose metabolism, histone production or DNA damage repair. Coordinates histone production and acetylation via H4 promoter binding. Acetylates histone H4 at 'Lys-5' (H4K5ac) and 'Lys-12' (H4K12ac) and, to a lesser extent, histone H2A at 'Lys-5' (H2AK5ac). Drives H4 production by chromatin binding to support chromatin replication and acetylation. Since transcription of H4 genes is tightly coupled to S-phase, plays an important role in S-phase entry and progression. Promotes homologous recombination in DNA repair by facilitating histone turnover and incorporation of acetylated H3.3 at sites of double-strand breaks. In addition, acetylates other substrates such as chromatin-related proteins. Also acetylates RSAD2 which mediates the interaction of ubiquitin ligase UBE4A with RSAD2 leading to RSAD2 ubiquitination and subsequent degradation.</text>
</comment>
<evidence type="ECO:0000256" key="14">
    <source>
        <dbReference type="ARBA" id="ARBA00064257"/>
    </source>
</evidence>
<dbReference type="FunFam" id="3.90.360.10:FF:000001">
    <property type="entry name" value="Histone acetyltransferase type B catalytic subunit"/>
    <property type="match status" value="1"/>
</dbReference>
<feature type="site" description="Interaction with histone H4 N-terminus" evidence="18">
    <location>
        <position position="191"/>
    </location>
</feature>
<evidence type="ECO:0000259" key="19">
    <source>
        <dbReference type="Pfam" id="PF10394"/>
    </source>
</evidence>
<comment type="subcellular location">
    <subcellularLocation>
        <location evidence="2">Mitochondrion</location>
    </subcellularLocation>
    <subcellularLocation>
        <location evidence="1">Nucleus matrix</location>
    </subcellularLocation>
</comment>
<evidence type="ECO:0000256" key="18">
    <source>
        <dbReference type="PIRSR" id="PIRSR038084-3"/>
    </source>
</evidence>
<dbReference type="SUPFAM" id="SSF55729">
    <property type="entry name" value="Acyl-CoA N-acyltransferases (Nat)"/>
    <property type="match status" value="1"/>
</dbReference>
<comment type="subunit">
    <text evidence="14">Catalytic subunit of the type B histone acetyltransferase (HAT) complex, composed of RBBP7 and HAT1. Interacts with histones H4 and H2A. The interaction is dependent of the ability of RBBP7 to bind to the N-terminus of histones. Component of the histone H3.1 and H3.3 complexes.</text>
</comment>
<evidence type="ECO:0000256" key="2">
    <source>
        <dbReference type="ARBA" id="ARBA00004173"/>
    </source>
</evidence>
<dbReference type="InterPro" id="IPR017380">
    <property type="entry name" value="Hist_AcTrfase_B-typ_cat-su"/>
</dbReference>
<accession>A0A8C6U4Y6</accession>
<comment type="catalytic activity">
    <reaction evidence="12 15">
        <text>L-lysyl-[protein] + acetyl-CoA = N(6)-acetyl-L-lysyl-[protein] + CoA + H(+)</text>
        <dbReference type="Rhea" id="RHEA:45948"/>
        <dbReference type="Rhea" id="RHEA-COMP:9752"/>
        <dbReference type="Rhea" id="RHEA-COMP:10731"/>
        <dbReference type="ChEBI" id="CHEBI:15378"/>
        <dbReference type="ChEBI" id="CHEBI:29969"/>
        <dbReference type="ChEBI" id="CHEBI:57287"/>
        <dbReference type="ChEBI" id="CHEBI:57288"/>
        <dbReference type="ChEBI" id="CHEBI:61930"/>
        <dbReference type="EC" id="2.3.1.48"/>
    </reaction>
</comment>
<dbReference type="GO" id="GO:0000781">
    <property type="term" value="C:chromosome, telomeric region"/>
    <property type="evidence" value="ECO:0007669"/>
    <property type="project" value="GOC"/>
</dbReference>
<feature type="domain" description="Histone acetyltransferase type B catalytic subunit C-terminal" evidence="20">
    <location>
        <begin position="278"/>
        <end position="329"/>
    </location>
</feature>
<name>A0A8C6U4Y6_9GOBI</name>
<dbReference type="InterPro" id="IPR013523">
    <property type="entry name" value="Hist_AcTrfase_HAT1_C"/>
</dbReference>
<feature type="active site" description="Proton donor/acceptor" evidence="16">
    <location>
        <position position="268"/>
    </location>
</feature>
<evidence type="ECO:0000256" key="8">
    <source>
        <dbReference type="ARBA" id="ARBA00022990"/>
    </source>
</evidence>
<evidence type="ECO:0000256" key="16">
    <source>
        <dbReference type="PIRSR" id="PIRSR038084-1"/>
    </source>
</evidence>
<keyword evidence="8" id="KW-0007">Acetylation</keyword>
<dbReference type="InterPro" id="IPR019467">
    <property type="entry name" value="Hat1_N"/>
</dbReference>
<dbReference type="AlphaFoldDB" id="A0A8C6U4Y6"/>
<evidence type="ECO:0000256" key="13">
    <source>
        <dbReference type="ARBA" id="ARBA00053620"/>
    </source>
</evidence>
<sequence>MALNQSGLNDMEKKLAEYKCDTNEAVCLKLVRFPEDIEDDSTTFHPEYSHQTFGDDEVAFGYKGLQIQLYYTAGNLSTLFKVKYSSKVTEKFDCVEADDIEAKIREIIPAGFTCNVDDFNSFLEKDANFKPFGTLLHAYTVHNEEAGELTYQIYKADMTCPGFQEYHERLQTFLMWLIETASFIDADDDHWDFFLVFEKYNKDGETLYATVGYMTVYNYYVYPDKTRPRVSQMIVLPPFQGEGHGAQLLEAVHRFYCSLPKVQDITAEDPSENYVKLRDYVLTKLCQSLPSFASEKLLLGFSDDMVKEARDKLKINKKHARRVYEILRLRATDMSNEDQARDYRLEVKKRLFGPYRKNQRELEKMKKCLRPEELVSHMGQMDTQVQHEELEKSYQEAVGDYRRIIERLASQA</sequence>
<evidence type="ECO:0000313" key="21">
    <source>
        <dbReference type="Ensembl" id="ENSNMLP00000031283.1"/>
    </source>
</evidence>
<dbReference type="GO" id="GO:0004402">
    <property type="term" value="F:histone acetyltransferase activity"/>
    <property type="evidence" value="ECO:0007669"/>
    <property type="project" value="UniProtKB-UniRule"/>
</dbReference>
<evidence type="ECO:0000256" key="17">
    <source>
        <dbReference type="PIRSR" id="PIRSR038084-2"/>
    </source>
</evidence>
<evidence type="ECO:0000256" key="10">
    <source>
        <dbReference type="ARBA" id="ARBA00023242"/>
    </source>
</evidence>
<evidence type="ECO:0000256" key="5">
    <source>
        <dbReference type="ARBA" id="ARBA00021268"/>
    </source>
</evidence>
<dbReference type="GO" id="GO:0042393">
    <property type="term" value="F:histone binding"/>
    <property type="evidence" value="ECO:0007669"/>
    <property type="project" value="InterPro"/>
</dbReference>
<proteinExistence type="inferred from homology"/>
<keyword evidence="6" id="KW-0597">Phosphoprotein</keyword>
<feature type="region of interest" description="Interaction with histone H4 N-terminus" evidence="17">
    <location>
        <begin position="217"/>
        <end position="219"/>
    </location>
</feature>
<dbReference type="EC" id="2.3.1.48" evidence="4 15"/>
<reference evidence="21" key="1">
    <citation type="submission" date="2025-08" db="UniProtKB">
        <authorList>
            <consortium name="Ensembl"/>
        </authorList>
    </citation>
    <scope>IDENTIFICATION</scope>
</reference>
<protein>
    <recommendedName>
        <fullName evidence="5 15">Histone acetyltransferase type B catalytic subunit</fullName>
        <ecNumber evidence="4 15">2.3.1.48</ecNumber>
    </recommendedName>
</protein>
<dbReference type="InterPro" id="IPR037113">
    <property type="entry name" value="Hat1_N_sf"/>
</dbReference>
<evidence type="ECO:0000256" key="4">
    <source>
        <dbReference type="ARBA" id="ARBA00013184"/>
    </source>
</evidence>
<keyword evidence="7 15" id="KW-0808">Transferase</keyword>
<keyword evidence="9" id="KW-0496">Mitochondrion</keyword>
<dbReference type="PIRSF" id="PIRSF038084">
    <property type="entry name" value="HAT-B_cat"/>
    <property type="match status" value="1"/>
</dbReference>
<dbReference type="Ensembl" id="ENSNMLT00000034864.1">
    <property type="protein sequence ID" value="ENSNMLP00000031283.1"/>
    <property type="gene ID" value="ENSNMLG00000019664.1"/>
</dbReference>
<dbReference type="FunFam" id="1.10.10.390:FF:000001">
    <property type="entry name" value="Histone acetyltransferase type B catalytic subunit"/>
    <property type="match status" value="1"/>
</dbReference>
<dbReference type="PANTHER" id="PTHR12046">
    <property type="entry name" value="HISTONE ACETYLTRANSFERASE TYPE B CATALYTIC SUBUNIT"/>
    <property type="match status" value="1"/>
</dbReference>
<keyword evidence="22" id="KW-1185">Reference proteome</keyword>
<dbReference type="InterPro" id="IPR048776">
    <property type="entry name" value="HAT1_C"/>
</dbReference>
<reference evidence="21" key="2">
    <citation type="submission" date="2025-09" db="UniProtKB">
        <authorList>
            <consortium name="Ensembl"/>
        </authorList>
    </citation>
    <scope>IDENTIFICATION</scope>
</reference>
<dbReference type="GO" id="GO:0005739">
    <property type="term" value="C:mitochondrion"/>
    <property type="evidence" value="ECO:0007669"/>
    <property type="project" value="UniProtKB-SubCell"/>
</dbReference>
<dbReference type="Pfam" id="PF21183">
    <property type="entry name" value="HAT1_C"/>
    <property type="match status" value="1"/>
</dbReference>
<dbReference type="Gene3D" id="3.90.360.10">
    <property type="entry name" value="Histone acetyl transferase 1 (HAT1), N-terminal domain"/>
    <property type="match status" value="1"/>
</dbReference>
<dbReference type="Gene3D" id="3.40.630.30">
    <property type="match status" value="1"/>
</dbReference>
<evidence type="ECO:0000256" key="7">
    <source>
        <dbReference type="ARBA" id="ARBA00022679"/>
    </source>
</evidence>
<evidence type="ECO:0000256" key="11">
    <source>
        <dbReference type="ARBA" id="ARBA00023315"/>
    </source>
</evidence>
<evidence type="ECO:0000256" key="1">
    <source>
        <dbReference type="ARBA" id="ARBA00004109"/>
    </source>
</evidence>
<dbReference type="Pfam" id="PF10394">
    <property type="entry name" value="Hat1_N"/>
    <property type="match status" value="1"/>
</dbReference>
<evidence type="ECO:0000256" key="12">
    <source>
        <dbReference type="ARBA" id="ARBA00048017"/>
    </source>
</evidence>
<dbReference type="Proteomes" id="UP000694523">
    <property type="component" value="Unplaced"/>
</dbReference>
<evidence type="ECO:0000259" key="20">
    <source>
        <dbReference type="Pfam" id="PF21183"/>
    </source>
</evidence>
<keyword evidence="10" id="KW-0539">Nucleus</keyword>
<dbReference type="CDD" id="cd04301">
    <property type="entry name" value="NAT_SF"/>
    <property type="match status" value="1"/>
</dbReference>
<comment type="similarity">
    <text evidence="3 15">Belongs to the HAT1 family.</text>
</comment>
<dbReference type="GO" id="GO:0016363">
    <property type="term" value="C:nuclear matrix"/>
    <property type="evidence" value="ECO:0007669"/>
    <property type="project" value="UniProtKB-SubCell"/>
</dbReference>
<feature type="region of interest" description="Interaction with histone H4 N-terminus" evidence="17">
    <location>
        <begin position="55"/>
        <end position="57"/>
    </location>
</feature>
<evidence type="ECO:0000256" key="6">
    <source>
        <dbReference type="ARBA" id="ARBA00022553"/>
    </source>
</evidence>
<evidence type="ECO:0000256" key="3">
    <source>
        <dbReference type="ARBA" id="ARBA00010543"/>
    </source>
</evidence>
<dbReference type="Gene3D" id="1.10.10.390">
    <property type="match status" value="1"/>
</dbReference>
<organism evidence="21 22">
    <name type="scientific">Neogobius melanostomus</name>
    <name type="common">round goby</name>
    <dbReference type="NCBI Taxonomy" id="47308"/>
    <lineage>
        <taxon>Eukaryota</taxon>
        <taxon>Metazoa</taxon>
        <taxon>Chordata</taxon>
        <taxon>Craniata</taxon>
        <taxon>Vertebrata</taxon>
        <taxon>Euteleostomi</taxon>
        <taxon>Actinopterygii</taxon>
        <taxon>Neopterygii</taxon>
        <taxon>Teleostei</taxon>
        <taxon>Neoteleostei</taxon>
        <taxon>Acanthomorphata</taxon>
        <taxon>Gobiaria</taxon>
        <taxon>Gobiiformes</taxon>
        <taxon>Gobioidei</taxon>
        <taxon>Gobiidae</taxon>
        <taxon>Benthophilinae</taxon>
        <taxon>Neogobiini</taxon>
        <taxon>Neogobius</taxon>
    </lineage>
</organism>
<dbReference type="InterPro" id="IPR016181">
    <property type="entry name" value="Acyl_CoA_acyltransferase"/>
</dbReference>
<feature type="domain" description="Histone acetyl transferase HAT1 N-terminal" evidence="19">
    <location>
        <begin position="18"/>
        <end position="179"/>
    </location>
</feature>
<keyword evidence="11 15" id="KW-0012">Acyltransferase</keyword>